<dbReference type="Proteomes" id="UP000887576">
    <property type="component" value="Unplaced"/>
</dbReference>
<organism evidence="1 2">
    <name type="scientific">Panagrolaimus sp. JU765</name>
    <dbReference type="NCBI Taxonomy" id="591449"/>
    <lineage>
        <taxon>Eukaryota</taxon>
        <taxon>Metazoa</taxon>
        <taxon>Ecdysozoa</taxon>
        <taxon>Nematoda</taxon>
        <taxon>Chromadorea</taxon>
        <taxon>Rhabditida</taxon>
        <taxon>Tylenchina</taxon>
        <taxon>Panagrolaimomorpha</taxon>
        <taxon>Panagrolaimoidea</taxon>
        <taxon>Panagrolaimidae</taxon>
        <taxon>Panagrolaimus</taxon>
    </lineage>
</organism>
<sequence>MSDTNILNVDALDELGGDVPPLASPTNNMRSALNTKSELNQNWDNDKTCKVCGDRAVGYNFGIVSCESCKAFFRRNACREHEIACAFTNSCEINKISRKYCQCCRLQKCLSAGMKKEWLLGEKPNRTKTTQKVKRNCSTSPTMELLEQKEKDSSQKEVRLSKHMFQSLMKKARQASSSETKNKCVCQCSCGFYPRGTTLIAAEDVEKEKITKPTAEPIHLTRELTRTTIAGLGTEPSTAFPPKTLSHPQFNHVQPPKMPTNPYQPWYTNPQPMQENTYLQEYMAGMSSCLSNPNQPNMSSQIAFKPYENLIPQDPARLMAFNDYSLFDNRSIASITDWSIFNNNQIPQQLSPDDQGLMQELIQANHILTMPMNIGMTNSGELSLLDVVKISDLAMRRIITMAKKLQMFSAQTQQDQIAILKGSLSELLILRGAMVFDASQDIWHHRVFDGSKEFKLPVEILRQTPEQKHYAEHKRFLLTFDEKWRRNQNVMLILNAITLFCADRPNINNVEGIRSCQTRYYDLLKRYLDTQCSETESRQAFDSLLRKLVDLHELNQSLLRIYSHVNPNDLDPLLQELFDLNSVAR</sequence>
<accession>A0AC34RE57</accession>
<evidence type="ECO:0000313" key="1">
    <source>
        <dbReference type="Proteomes" id="UP000887576"/>
    </source>
</evidence>
<name>A0AC34RE57_9BILA</name>
<evidence type="ECO:0000313" key="2">
    <source>
        <dbReference type="WBParaSite" id="JU765_v2.g5895.t1"/>
    </source>
</evidence>
<proteinExistence type="predicted"/>
<reference evidence="2" key="1">
    <citation type="submission" date="2022-11" db="UniProtKB">
        <authorList>
            <consortium name="WormBaseParasite"/>
        </authorList>
    </citation>
    <scope>IDENTIFICATION</scope>
</reference>
<protein>
    <submittedName>
        <fullName evidence="2">Uncharacterized protein</fullName>
    </submittedName>
</protein>
<dbReference type="WBParaSite" id="JU765_v2.g5895.t1">
    <property type="protein sequence ID" value="JU765_v2.g5895.t1"/>
    <property type="gene ID" value="JU765_v2.g5895"/>
</dbReference>